<evidence type="ECO:0000313" key="2">
    <source>
        <dbReference type="Proteomes" id="UP000226192"/>
    </source>
</evidence>
<dbReference type="AlphaFoldDB" id="A0A2C5YCD0"/>
<accession>A0A2C5YCD0</accession>
<evidence type="ECO:0000313" key="1">
    <source>
        <dbReference type="EMBL" id="PHH64912.1"/>
    </source>
</evidence>
<reference evidence="1 2" key="1">
    <citation type="submission" date="2017-06" db="EMBL/GenBank/DDBJ databases">
        <title>Ant-infecting Ophiocordyceps genomes reveal a high diversity of potential behavioral manipulation genes and a possible major role for enterotoxins.</title>
        <authorList>
            <person name="De Bekker C."/>
            <person name="Evans H.C."/>
            <person name="Brachmann A."/>
            <person name="Hughes D.P."/>
        </authorList>
    </citation>
    <scope>NUCLEOTIDE SEQUENCE [LARGE SCALE GENOMIC DNA]</scope>
    <source>
        <strain evidence="1 2">Map64</strain>
    </source>
</reference>
<name>A0A2C5YCD0_9HYPO</name>
<protein>
    <submittedName>
        <fullName evidence="1">Uncharacterized protein</fullName>
    </submittedName>
</protein>
<dbReference type="EMBL" id="NJET01000024">
    <property type="protein sequence ID" value="PHH64912.1"/>
    <property type="molecule type" value="Genomic_DNA"/>
</dbReference>
<organism evidence="1 2">
    <name type="scientific">Ophiocordyceps australis</name>
    <dbReference type="NCBI Taxonomy" id="1399860"/>
    <lineage>
        <taxon>Eukaryota</taxon>
        <taxon>Fungi</taxon>
        <taxon>Dikarya</taxon>
        <taxon>Ascomycota</taxon>
        <taxon>Pezizomycotina</taxon>
        <taxon>Sordariomycetes</taxon>
        <taxon>Hypocreomycetidae</taxon>
        <taxon>Hypocreales</taxon>
        <taxon>Ophiocordycipitaceae</taxon>
        <taxon>Ophiocordyceps</taxon>
    </lineage>
</organism>
<gene>
    <name evidence="1" type="ORF">CDD81_3769</name>
</gene>
<proteinExistence type="predicted"/>
<keyword evidence="2" id="KW-1185">Reference proteome</keyword>
<comment type="caution">
    <text evidence="1">The sequence shown here is derived from an EMBL/GenBank/DDBJ whole genome shotgun (WGS) entry which is preliminary data.</text>
</comment>
<sequence length="98" mass="10125">MGQHDQTQQVANMYNAVATLTVTITTTTTTTITTTTTTTTTTAAAAAAAATAARNTQRPLSCRRPPLVNGRPACPTASRMPCPVASQFMPNRGSASTP</sequence>
<dbReference type="Proteomes" id="UP000226192">
    <property type="component" value="Unassembled WGS sequence"/>
</dbReference>